<evidence type="ECO:0000313" key="4">
    <source>
        <dbReference type="Proteomes" id="UP000298138"/>
    </source>
</evidence>
<dbReference type="STRING" id="341454.A0A4S2MS88"/>
<dbReference type="EMBL" id="ML220140">
    <property type="protein sequence ID" value="TGZ78548.1"/>
    <property type="molecule type" value="Genomic_DNA"/>
</dbReference>
<evidence type="ECO:0000256" key="1">
    <source>
        <dbReference type="SAM" id="MobiDB-lite"/>
    </source>
</evidence>
<evidence type="ECO:0000259" key="2">
    <source>
        <dbReference type="Pfam" id="PF10433"/>
    </source>
</evidence>
<proteinExistence type="predicted"/>
<dbReference type="AlphaFoldDB" id="A0A4S2MS88"/>
<dbReference type="InParanoid" id="A0A4S2MS88"/>
<dbReference type="InterPro" id="IPR015943">
    <property type="entry name" value="WD40/YVTN_repeat-like_dom_sf"/>
</dbReference>
<dbReference type="Gene3D" id="2.130.10.10">
    <property type="entry name" value="YVTN repeat-like/Quinoprotein amine dehydrogenase"/>
    <property type="match status" value="1"/>
</dbReference>
<accession>A0A4S2MS88</accession>
<feature type="region of interest" description="Disordered" evidence="1">
    <location>
        <begin position="16"/>
        <end position="39"/>
    </location>
</feature>
<reference evidence="3 4" key="1">
    <citation type="submission" date="2019-04" db="EMBL/GenBank/DDBJ databases">
        <title>Comparative genomics and transcriptomics to analyze fruiting body development in filamentous ascomycetes.</title>
        <authorList>
            <consortium name="DOE Joint Genome Institute"/>
            <person name="Lutkenhaus R."/>
            <person name="Traeger S."/>
            <person name="Breuer J."/>
            <person name="Kuo A."/>
            <person name="Lipzen A."/>
            <person name="Pangilinan J."/>
            <person name="Dilworth D."/>
            <person name="Sandor L."/>
            <person name="Poggeler S."/>
            <person name="Barry K."/>
            <person name="Grigoriev I.V."/>
            <person name="Nowrousian M."/>
        </authorList>
    </citation>
    <scope>NUCLEOTIDE SEQUENCE [LARGE SCALE GENOMIC DNA]</scope>
    <source>
        <strain evidence="3 4">CBS 389.68</strain>
    </source>
</reference>
<keyword evidence="4" id="KW-1185">Reference proteome</keyword>
<dbReference type="Proteomes" id="UP000298138">
    <property type="component" value="Unassembled WGS sequence"/>
</dbReference>
<sequence length="172" mass="19292">MDFHADIRDAKVIVGAPRHPGVDVEAPQASSSSSQETKLRTDLPPDILVLTLDSGYMAFVYARNCSQQGQVDFVVSKQRIDSRGRHPTHLGKSVAVDPRSRAMAVTAYQDSFRLYSLRPMSEIQQQMAEGRDINPIKAEKSFEVKGLILHMEFLYPSPNDPEHVILLLFLIE</sequence>
<dbReference type="Pfam" id="PF10433">
    <property type="entry name" value="Beta-prop_RSE1_1st"/>
    <property type="match status" value="1"/>
</dbReference>
<dbReference type="InterPro" id="IPR018846">
    <property type="entry name" value="Beta-prop_RSE1/DDB1/CPSF1_1st"/>
</dbReference>
<gene>
    <name evidence="3" type="ORF">EX30DRAFT_350943</name>
</gene>
<feature type="domain" description="RSE1/DDB1/CPSF1 first beta-propeller" evidence="2">
    <location>
        <begin position="5"/>
        <end position="168"/>
    </location>
</feature>
<organism evidence="3 4">
    <name type="scientific">Ascodesmis nigricans</name>
    <dbReference type="NCBI Taxonomy" id="341454"/>
    <lineage>
        <taxon>Eukaryota</taxon>
        <taxon>Fungi</taxon>
        <taxon>Dikarya</taxon>
        <taxon>Ascomycota</taxon>
        <taxon>Pezizomycotina</taxon>
        <taxon>Pezizomycetes</taxon>
        <taxon>Pezizales</taxon>
        <taxon>Ascodesmidaceae</taxon>
        <taxon>Ascodesmis</taxon>
    </lineage>
</organism>
<protein>
    <recommendedName>
        <fullName evidence="2">RSE1/DDB1/CPSF1 first beta-propeller domain-containing protein</fullName>
    </recommendedName>
</protein>
<name>A0A4S2MS88_9PEZI</name>
<dbReference type="OrthoDB" id="20774at2759"/>
<evidence type="ECO:0000313" key="3">
    <source>
        <dbReference type="EMBL" id="TGZ78548.1"/>
    </source>
</evidence>